<dbReference type="AlphaFoldDB" id="A0A6B3TL27"/>
<dbReference type="Proteomes" id="UP000481621">
    <property type="component" value="Unassembled WGS sequence"/>
</dbReference>
<accession>A0A6B3TL27</accession>
<name>A0A6B3TL27_9BACI</name>
<sequence length="115" mass="13146">MIENLLQDLKVLILSGFINAQHAHELIFSDSPNVAVIVGHLSIASSYINSAKSIYTCNKAVLERQELEDFFHLSSVFIDEAMDNIRTNHSHQWSDIQFNRLKDSYRDVSRLLGIK</sequence>
<keyword evidence="2" id="KW-1185">Reference proteome</keyword>
<dbReference type="RefSeq" id="WP_163249939.1">
    <property type="nucleotide sequence ID" value="NZ_JAAIUV010000001.1"/>
</dbReference>
<organism evidence="1 2">
    <name type="scientific">Neobacillus thermocopriae</name>
    <dbReference type="NCBI Taxonomy" id="1215031"/>
    <lineage>
        <taxon>Bacteria</taxon>
        <taxon>Bacillati</taxon>
        <taxon>Bacillota</taxon>
        <taxon>Bacilli</taxon>
        <taxon>Bacillales</taxon>
        <taxon>Bacillaceae</taxon>
        <taxon>Neobacillus</taxon>
    </lineage>
</organism>
<reference evidence="1" key="1">
    <citation type="submission" date="2020-02" db="EMBL/GenBank/DDBJ databases">
        <title>Bacillus sedimentmangrovi sp. nov., isolated from sediment of the mangrove ecosystem.</title>
        <authorList>
            <person name="Liu G."/>
        </authorList>
    </citation>
    <scope>NUCLEOTIDE SEQUENCE [LARGE SCALE GENOMIC DNA]</scope>
    <source>
        <strain evidence="1">SgZ-7</strain>
    </source>
</reference>
<evidence type="ECO:0000313" key="2">
    <source>
        <dbReference type="Proteomes" id="UP000481621"/>
    </source>
</evidence>
<evidence type="ECO:0008006" key="3">
    <source>
        <dbReference type="Google" id="ProtNLM"/>
    </source>
</evidence>
<evidence type="ECO:0000313" key="1">
    <source>
        <dbReference type="EMBL" id="NEX77398.1"/>
    </source>
</evidence>
<proteinExistence type="predicted"/>
<protein>
    <recommendedName>
        <fullName evidence="3">DUF86 domain-containing protein</fullName>
    </recommendedName>
</protein>
<dbReference type="EMBL" id="JAAIUV010000001">
    <property type="protein sequence ID" value="NEX77398.1"/>
    <property type="molecule type" value="Genomic_DNA"/>
</dbReference>
<comment type="caution">
    <text evidence="1">The sequence shown here is derived from an EMBL/GenBank/DDBJ whole genome shotgun (WGS) entry which is preliminary data.</text>
</comment>
<gene>
    <name evidence="1" type="ORF">G4Z05_00590</name>
</gene>